<evidence type="ECO:0000313" key="3">
    <source>
        <dbReference type="Proteomes" id="UP000000763"/>
    </source>
</evidence>
<dbReference type="EMBL" id="AP008214">
    <property type="protein sequence ID" value="BAF23169.1"/>
    <property type="molecule type" value="Genomic_DNA"/>
</dbReference>
<sequence>MGAATDATWEDMQDLHSRFPHAPAWGQADFQAWGLVRPPLKTQDCHNHRKPDDHELDGKTADQTADEQDDGTVEGIQEEGQGAGEAEQDAGGEEGIVPIQETAPSIGPRRRRPNPRYFGNQWAK</sequence>
<evidence type="ECO:0000256" key="1">
    <source>
        <dbReference type="SAM" id="MobiDB-lite"/>
    </source>
</evidence>
<proteinExistence type="predicted"/>
<dbReference type="AlphaFoldDB" id="Q0J796"/>
<accession>Q0J796</accession>
<dbReference type="Proteomes" id="UP000000763">
    <property type="component" value="Chromosome 8"/>
</dbReference>
<name>Q0J796_ORYSJ</name>
<feature type="region of interest" description="Disordered" evidence="1">
    <location>
        <begin position="40"/>
        <end position="124"/>
    </location>
</feature>
<reference evidence="2 3" key="1">
    <citation type="journal article" date="2005" name="Nature">
        <title>The map-based sequence of the rice genome.</title>
        <authorList>
            <consortium name="International rice genome sequencing project (IRGSP)"/>
            <person name="Matsumoto T."/>
            <person name="Wu J."/>
            <person name="Kanamori H."/>
            <person name="Katayose Y."/>
            <person name="Fujisawa M."/>
            <person name="Namiki N."/>
            <person name="Mizuno H."/>
            <person name="Yamamoto K."/>
            <person name="Antonio B.A."/>
            <person name="Baba T."/>
            <person name="Sakata K."/>
            <person name="Nagamura Y."/>
            <person name="Aoki H."/>
            <person name="Arikawa K."/>
            <person name="Arita K."/>
            <person name="Bito T."/>
            <person name="Chiden Y."/>
            <person name="Fujitsuka N."/>
            <person name="Fukunaka R."/>
            <person name="Hamada M."/>
            <person name="Harada C."/>
            <person name="Hayashi A."/>
            <person name="Hijishita S."/>
            <person name="Honda M."/>
            <person name="Hosokawa S."/>
            <person name="Ichikawa Y."/>
            <person name="Idonuma A."/>
            <person name="Iijima M."/>
            <person name="Ikeda M."/>
            <person name="Ikeno M."/>
            <person name="Ito K."/>
            <person name="Ito S."/>
            <person name="Ito T."/>
            <person name="Ito Y."/>
            <person name="Ito Y."/>
            <person name="Iwabuchi A."/>
            <person name="Kamiya K."/>
            <person name="Karasawa W."/>
            <person name="Kurita K."/>
            <person name="Katagiri S."/>
            <person name="Kikuta A."/>
            <person name="Kobayashi H."/>
            <person name="Kobayashi N."/>
            <person name="Machita K."/>
            <person name="Maehara T."/>
            <person name="Masukawa M."/>
            <person name="Mizubayashi T."/>
            <person name="Mukai Y."/>
            <person name="Nagasaki H."/>
            <person name="Nagata Y."/>
            <person name="Naito S."/>
            <person name="Nakashima M."/>
            <person name="Nakama Y."/>
            <person name="Nakamichi Y."/>
            <person name="Nakamura M."/>
            <person name="Meguro A."/>
            <person name="Negishi M."/>
            <person name="Ohta I."/>
            <person name="Ohta T."/>
            <person name="Okamoto M."/>
            <person name="Ono N."/>
            <person name="Saji S."/>
            <person name="Sakaguchi M."/>
            <person name="Sakai K."/>
            <person name="Shibata M."/>
            <person name="Shimokawa T."/>
            <person name="Song J."/>
            <person name="Takazaki Y."/>
            <person name="Terasawa K."/>
            <person name="Tsugane M."/>
            <person name="Tsuji K."/>
            <person name="Ueda S."/>
            <person name="Waki K."/>
            <person name="Yamagata H."/>
            <person name="Yamamoto M."/>
            <person name="Yamamoto S."/>
            <person name="Yamane H."/>
            <person name="Yoshiki S."/>
            <person name="Yoshihara R."/>
            <person name="Yukawa K."/>
            <person name="Zhong H."/>
            <person name="Yano M."/>
            <person name="Yuan Q."/>
            <person name="Ouyang S."/>
            <person name="Liu J."/>
            <person name="Jones K.M."/>
            <person name="Gansberger K."/>
            <person name="Moffat K."/>
            <person name="Hill J."/>
            <person name="Bera J."/>
            <person name="Fadrosh D."/>
            <person name="Jin S."/>
            <person name="Johri S."/>
            <person name="Kim M."/>
            <person name="Overton L."/>
            <person name="Reardon M."/>
            <person name="Tsitrin T."/>
            <person name="Vuong H."/>
            <person name="Weaver B."/>
            <person name="Ciecko A."/>
            <person name="Tallon L."/>
            <person name="Jackson J."/>
            <person name="Pai G."/>
            <person name="Aken S.V."/>
            <person name="Utterback T."/>
            <person name="Reidmuller S."/>
            <person name="Feldblyum T."/>
            <person name="Hsiao J."/>
            <person name="Zismann V."/>
            <person name="Iobst S."/>
            <person name="de Vazeille A.R."/>
            <person name="Buell C.R."/>
            <person name="Ying K."/>
            <person name="Li Y."/>
            <person name="Lu T."/>
            <person name="Huang Y."/>
            <person name="Zhao Q."/>
            <person name="Feng Q."/>
            <person name="Zhang L."/>
            <person name="Zhu J."/>
            <person name="Weng Q."/>
            <person name="Mu J."/>
            <person name="Lu Y."/>
            <person name="Fan D."/>
            <person name="Liu Y."/>
            <person name="Guan J."/>
            <person name="Zhang Y."/>
            <person name="Yu S."/>
            <person name="Liu X."/>
            <person name="Zhang Y."/>
            <person name="Hong G."/>
            <person name="Han B."/>
            <person name="Choisne N."/>
            <person name="Demange N."/>
            <person name="Orjeda G."/>
            <person name="Samain S."/>
            <person name="Cattolico L."/>
            <person name="Pelletier E."/>
            <person name="Couloux A."/>
            <person name="Segurens B."/>
            <person name="Wincker P."/>
            <person name="D'Hont A."/>
            <person name="Scarpelli C."/>
            <person name="Weissenbach J."/>
            <person name="Salanoubat M."/>
            <person name="Quetier F."/>
            <person name="Yu Y."/>
            <person name="Kim H.R."/>
            <person name="Rambo T."/>
            <person name="Currie J."/>
            <person name="Collura K."/>
            <person name="Luo M."/>
            <person name="Yang T."/>
            <person name="Ammiraju J.S.S."/>
            <person name="Engler F."/>
            <person name="Soderlund C."/>
            <person name="Wing R.A."/>
            <person name="Palmer L.E."/>
            <person name="de la Bastide M."/>
            <person name="Spiegel L."/>
            <person name="Nascimento L."/>
            <person name="Zutavern T."/>
            <person name="O'Shaughnessy A."/>
            <person name="Dike S."/>
            <person name="Dedhia N."/>
            <person name="Preston R."/>
            <person name="Balija V."/>
            <person name="McCombie W.R."/>
            <person name="Chow T."/>
            <person name="Chen H."/>
            <person name="Chung M."/>
            <person name="Chen C."/>
            <person name="Shaw J."/>
            <person name="Wu H."/>
            <person name="Hsiao K."/>
            <person name="Chao Y."/>
            <person name="Chu M."/>
            <person name="Cheng C."/>
            <person name="Hour A."/>
            <person name="Lee P."/>
            <person name="Lin S."/>
            <person name="Lin Y."/>
            <person name="Liou J."/>
            <person name="Liu S."/>
            <person name="Hsing Y."/>
            <person name="Raghuvanshi S."/>
            <person name="Mohanty A."/>
            <person name="Bharti A.K."/>
            <person name="Gaur A."/>
            <person name="Gupta V."/>
            <person name="Kumar D."/>
            <person name="Ravi V."/>
            <person name="Vij S."/>
            <person name="Kapur A."/>
            <person name="Khurana P."/>
            <person name="Khurana P."/>
            <person name="Khurana J.P."/>
            <person name="Tyagi A.K."/>
            <person name="Gaikwad K."/>
            <person name="Singh A."/>
            <person name="Dalal V."/>
            <person name="Srivastava S."/>
            <person name="Dixit A."/>
            <person name="Pal A.K."/>
            <person name="Ghazi I.A."/>
            <person name="Yadav M."/>
            <person name="Pandit A."/>
            <person name="Bhargava A."/>
            <person name="Sureshbabu K."/>
            <person name="Batra K."/>
            <person name="Sharma T.R."/>
            <person name="Mohapatra T."/>
            <person name="Singh N.K."/>
            <person name="Messing J."/>
            <person name="Nelson A.B."/>
            <person name="Fuks G."/>
            <person name="Kavchok S."/>
            <person name="Keizer G."/>
            <person name="Linton E."/>
            <person name="Llaca V."/>
            <person name="Song R."/>
            <person name="Tanyolac B."/>
            <person name="Young S."/>
            <person name="Ho-Il K."/>
            <person name="Hahn J.H."/>
            <person name="Sangsakoo G."/>
            <person name="Vanavichit A."/>
            <person name="de Mattos Luiz.A.T."/>
            <person name="Zimmer P.D."/>
            <person name="Malone G."/>
            <person name="Dellagostin O."/>
            <person name="de Oliveira A.C."/>
            <person name="Bevan M."/>
            <person name="Bancroft I."/>
            <person name="Minx P."/>
            <person name="Cordum H."/>
            <person name="Wilson R."/>
            <person name="Cheng Z."/>
            <person name="Jin W."/>
            <person name="Jiang J."/>
            <person name="Leong S.A."/>
            <person name="Iwama H."/>
            <person name="Gojobori T."/>
            <person name="Itoh T."/>
            <person name="Niimura Y."/>
            <person name="Fujii Y."/>
            <person name="Habara T."/>
            <person name="Sakai H."/>
            <person name="Sato Y."/>
            <person name="Wilson G."/>
            <person name="Kumar K."/>
            <person name="McCouch S."/>
            <person name="Juretic N."/>
            <person name="Hoen D."/>
            <person name="Wright S."/>
            <person name="Bruskiewich R."/>
            <person name="Bureau T."/>
            <person name="Miyao A."/>
            <person name="Hirochika H."/>
            <person name="Nishikawa T."/>
            <person name="Kadowaki K."/>
            <person name="Sugiura M."/>
            <person name="Burr B."/>
            <person name="Sasaki T."/>
        </authorList>
    </citation>
    <scope>NUCLEOTIDE SEQUENCE [LARGE SCALE GENOMIC DNA]</scope>
    <source>
        <strain evidence="3">cv. Nipponbare</strain>
    </source>
</reference>
<evidence type="ECO:0000313" key="2">
    <source>
        <dbReference type="EMBL" id="BAF23169.1"/>
    </source>
</evidence>
<dbReference type="KEGG" id="dosa:Os08g0210300"/>
<feature type="compositionally biased region" description="Basic and acidic residues" evidence="1">
    <location>
        <begin position="43"/>
        <end position="60"/>
    </location>
</feature>
<protein>
    <submittedName>
        <fullName evidence="2">Os08g0210300 protein</fullName>
    </submittedName>
</protein>
<gene>
    <name evidence="2" type="ordered locus">Os08g0210300</name>
</gene>
<reference evidence="3" key="2">
    <citation type="journal article" date="2008" name="Nucleic Acids Res.">
        <title>The rice annotation project database (RAP-DB): 2008 update.</title>
        <authorList>
            <consortium name="The rice annotation project (RAP)"/>
        </authorList>
    </citation>
    <scope>GENOME REANNOTATION</scope>
    <source>
        <strain evidence="3">cv. Nipponbare</strain>
    </source>
</reference>
<organism evidence="2 3">
    <name type="scientific">Oryza sativa subsp. japonica</name>
    <name type="common">Rice</name>
    <dbReference type="NCBI Taxonomy" id="39947"/>
    <lineage>
        <taxon>Eukaryota</taxon>
        <taxon>Viridiplantae</taxon>
        <taxon>Streptophyta</taxon>
        <taxon>Embryophyta</taxon>
        <taxon>Tracheophyta</taxon>
        <taxon>Spermatophyta</taxon>
        <taxon>Magnoliopsida</taxon>
        <taxon>Liliopsida</taxon>
        <taxon>Poales</taxon>
        <taxon>Poaceae</taxon>
        <taxon>BOP clade</taxon>
        <taxon>Oryzoideae</taxon>
        <taxon>Oryzeae</taxon>
        <taxon>Oryzinae</taxon>
        <taxon>Oryza</taxon>
        <taxon>Oryza sativa</taxon>
    </lineage>
</organism>